<dbReference type="EMBL" id="JBHUON010000024">
    <property type="protein sequence ID" value="MFD2866298.1"/>
    <property type="molecule type" value="Genomic_DNA"/>
</dbReference>
<name>A0ABW5XTL0_9SPHI</name>
<sequence length="86" mass="9729">MILSGHVDYSALKVDKGPQGNNIYQILQDYQGKDFSGAYIRLLKIDVAKGTIEAKMYSPYYNLTKQDDSKFTIRGIKLVAPNKKIE</sequence>
<evidence type="ECO:0000313" key="2">
    <source>
        <dbReference type="Proteomes" id="UP001597601"/>
    </source>
</evidence>
<organism evidence="1 2">
    <name type="scientific">Mucilaginibacter antarcticus</name>
    <dbReference type="NCBI Taxonomy" id="1855725"/>
    <lineage>
        <taxon>Bacteria</taxon>
        <taxon>Pseudomonadati</taxon>
        <taxon>Bacteroidota</taxon>
        <taxon>Sphingobacteriia</taxon>
        <taxon>Sphingobacteriales</taxon>
        <taxon>Sphingobacteriaceae</taxon>
        <taxon>Mucilaginibacter</taxon>
    </lineage>
</organism>
<reference evidence="2" key="1">
    <citation type="journal article" date="2019" name="Int. J. Syst. Evol. Microbiol.">
        <title>The Global Catalogue of Microorganisms (GCM) 10K type strain sequencing project: providing services to taxonomists for standard genome sequencing and annotation.</title>
        <authorList>
            <consortium name="The Broad Institute Genomics Platform"/>
            <consortium name="The Broad Institute Genome Sequencing Center for Infectious Disease"/>
            <person name="Wu L."/>
            <person name="Ma J."/>
        </authorList>
    </citation>
    <scope>NUCLEOTIDE SEQUENCE [LARGE SCALE GENOMIC DNA]</scope>
    <source>
        <strain evidence="2">KCTC 52232</strain>
    </source>
</reference>
<keyword evidence="2" id="KW-1185">Reference proteome</keyword>
<accession>A0ABW5XTL0</accession>
<proteinExistence type="predicted"/>
<gene>
    <name evidence="1" type="ORF">ACFSYC_16500</name>
</gene>
<evidence type="ECO:0000313" key="1">
    <source>
        <dbReference type="EMBL" id="MFD2866298.1"/>
    </source>
</evidence>
<dbReference type="Proteomes" id="UP001597601">
    <property type="component" value="Unassembled WGS sequence"/>
</dbReference>
<protein>
    <submittedName>
        <fullName evidence="1">Uncharacterized protein</fullName>
    </submittedName>
</protein>
<dbReference type="RefSeq" id="WP_377129804.1">
    <property type="nucleotide sequence ID" value="NZ_JBHUHN010000001.1"/>
</dbReference>
<comment type="caution">
    <text evidence="1">The sequence shown here is derived from an EMBL/GenBank/DDBJ whole genome shotgun (WGS) entry which is preliminary data.</text>
</comment>